<comment type="caution">
    <text evidence="2">The sequence shown here is derived from an EMBL/GenBank/DDBJ whole genome shotgun (WGS) entry which is preliminary data.</text>
</comment>
<dbReference type="Proteomes" id="UP001242995">
    <property type="component" value="Unassembled WGS sequence"/>
</dbReference>
<evidence type="ECO:0000256" key="1">
    <source>
        <dbReference type="ARBA" id="ARBA00022729"/>
    </source>
</evidence>
<proteinExistence type="predicted"/>
<dbReference type="EMBL" id="JAUSRG010000006">
    <property type="protein sequence ID" value="MDP9905622.1"/>
    <property type="molecule type" value="Genomic_DNA"/>
</dbReference>
<dbReference type="RefSeq" id="WP_306961768.1">
    <property type="nucleotide sequence ID" value="NZ_JAUSRG010000006.1"/>
</dbReference>
<keyword evidence="4" id="KW-1185">Reference proteome</keyword>
<dbReference type="InterPro" id="IPR029050">
    <property type="entry name" value="Immunoprotect_excell_Ig-like"/>
</dbReference>
<sequence length="138" mass="14680">MKKAGEQSTYTVDGDAAVKFKVTSIQVGAPCHFPYDTKNGQIVVVSLDIETTATLAKVQTKTWWTMQEWKAIDANGMTMNGNPVAGVCLAPNEQLPVTIGPAEKANGKLAFDVPAGSGTLIYTAPGAPFGWEWTYPAS</sequence>
<protein>
    <recommendedName>
        <fullName evidence="6">DUF4352 domain-containing protein</fullName>
    </recommendedName>
</protein>
<evidence type="ECO:0000313" key="3">
    <source>
        <dbReference type="EMBL" id="MDQ0178638.1"/>
    </source>
</evidence>
<dbReference type="EMBL" id="JAUSTF010000001">
    <property type="protein sequence ID" value="MDQ0178638.1"/>
    <property type="molecule type" value="Genomic_DNA"/>
</dbReference>
<evidence type="ECO:0000313" key="5">
    <source>
        <dbReference type="Proteomes" id="UP001242995"/>
    </source>
</evidence>
<evidence type="ECO:0000313" key="4">
    <source>
        <dbReference type="Proteomes" id="UP001230951"/>
    </source>
</evidence>
<evidence type="ECO:0000313" key="2">
    <source>
        <dbReference type="EMBL" id="MDP9905622.1"/>
    </source>
</evidence>
<dbReference type="Gene3D" id="2.60.40.1240">
    <property type="match status" value="1"/>
</dbReference>
<dbReference type="Proteomes" id="UP001230951">
    <property type="component" value="Unassembled WGS sequence"/>
</dbReference>
<name>A0AAW8DHX2_9MICC</name>
<dbReference type="AlphaFoldDB" id="A0AAW8DHX2"/>
<gene>
    <name evidence="2" type="ORF">J2S90_002593</name>
    <name evidence="3" type="ORF">J2S93_000045</name>
</gene>
<organism evidence="2 5">
    <name type="scientific">Arthrobacter bambusae</name>
    <dbReference type="NCBI Taxonomy" id="1338426"/>
    <lineage>
        <taxon>Bacteria</taxon>
        <taxon>Bacillati</taxon>
        <taxon>Actinomycetota</taxon>
        <taxon>Actinomycetes</taxon>
        <taxon>Micrococcales</taxon>
        <taxon>Micrococcaceae</taxon>
        <taxon>Arthrobacter</taxon>
    </lineage>
</organism>
<evidence type="ECO:0008006" key="6">
    <source>
        <dbReference type="Google" id="ProtNLM"/>
    </source>
</evidence>
<reference evidence="2 4" key="1">
    <citation type="submission" date="2023-07" db="EMBL/GenBank/DDBJ databases">
        <title>Sorghum-associated microbial communities from plants grown in Nebraska, USA.</title>
        <authorList>
            <person name="Schachtman D."/>
        </authorList>
    </citation>
    <scope>NUCLEOTIDE SEQUENCE</scope>
    <source>
        <strain evidence="2">DS1006</strain>
        <strain evidence="3 4">DS1016</strain>
    </source>
</reference>
<keyword evidence="1" id="KW-0732">Signal</keyword>
<accession>A0AAW8DHX2</accession>